<dbReference type="AlphaFoldDB" id="A0A1S7UAG2"/>
<gene>
    <name evidence="1" type="ORF">AGR7A_pAt30032</name>
</gene>
<proteinExistence type="predicted"/>
<protein>
    <submittedName>
        <fullName evidence="1">Uncharacterized protein</fullName>
    </submittedName>
</protein>
<evidence type="ECO:0000313" key="1">
    <source>
        <dbReference type="EMBL" id="CVI63920.1"/>
    </source>
</evidence>
<comment type="caution">
    <text evidence="1">The sequence shown here is derived from an EMBL/GenBank/DDBJ whole genome shotgun (WGS) entry which is preliminary data.</text>
</comment>
<sequence length="148" mass="16285">MLIFEPQSRNMLDCRAHPLEHPQLVLAREMLKATHGNVFCPGNEMVATETALPVFLYGTAALNLHELINHADGTFPLQEALPYEFWALNPSVVGPSGIAASRGWTHYVALLASDKFHYKPYGDGATMLVRRGAGDANYPVLVFGNLSY</sequence>
<organism evidence="1 2">
    <name type="scientific">Agrobacterium deltaense NCPPB 1641</name>
    <dbReference type="NCBI Taxonomy" id="1183425"/>
    <lineage>
        <taxon>Bacteria</taxon>
        <taxon>Pseudomonadati</taxon>
        <taxon>Pseudomonadota</taxon>
        <taxon>Alphaproteobacteria</taxon>
        <taxon>Hyphomicrobiales</taxon>
        <taxon>Rhizobiaceae</taxon>
        <taxon>Rhizobium/Agrobacterium group</taxon>
        <taxon>Agrobacterium</taxon>
    </lineage>
</organism>
<dbReference type="EMBL" id="FCNP01000050">
    <property type="protein sequence ID" value="CVI63920.1"/>
    <property type="molecule type" value="Genomic_DNA"/>
</dbReference>
<keyword evidence="2" id="KW-1185">Reference proteome</keyword>
<accession>A0A1S7UAG2</accession>
<reference evidence="1" key="1">
    <citation type="submission" date="2016-01" db="EMBL/GenBank/DDBJ databases">
        <authorList>
            <person name="Regsiter A."/>
            <person name="william w."/>
        </authorList>
    </citation>
    <scope>NUCLEOTIDE SEQUENCE</scope>
    <source>
        <strain evidence="1">NCPPB 1641</strain>
    </source>
</reference>
<name>A0A1S7UAG2_9HYPH</name>
<evidence type="ECO:0000313" key="2">
    <source>
        <dbReference type="Proteomes" id="UP000192140"/>
    </source>
</evidence>
<dbReference type="Proteomes" id="UP000192140">
    <property type="component" value="Unassembled WGS sequence"/>
</dbReference>